<feature type="compositionally biased region" description="Basic and acidic residues" evidence="5">
    <location>
        <begin position="84"/>
        <end position="95"/>
    </location>
</feature>
<comment type="subcellular location">
    <subcellularLocation>
        <location evidence="1">Cytoplasm</location>
        <location evidence="1">Nucleoid</location>
    </subcellularLocation>
</comment>
<dbReference type="InterPro" id="IPR004437">
    <property type="entry name" value="ParB/RepB/Spo0J"/>
</dbReference>
<dbReference type="Gene3D" id="1.10.10.2830">
    <property type="match status" value="1"/>
</dbReference>
<comment type="similarity">
    <text evidence="2">Belongs to the ParB family.</text>
</comment>
<dbReference type="InterPro" id="IPR003115">
    <property type="entry name" value="ParB_N"/>
</dbReference>
<dbReference type="GO" id="GO:0005694">
    <property type="term" value="C:chromosome"/>
    <property type="evidence" value="ECO:0007669"/>
    <property type="project" value="TreeGrafter"/>
</dbReference>
<dbReference type="PANTHER" id="PTHR33375:SF1">
    <property type="entry name" value="CHROMOSOME-PARTITIONING PROTEIN PARB-RELATED"/>
    <property type="match status" value="1"/>
</dbReference>
<keyword evidence="8" id="KW-1185">Reference proteome</keyword>
<dbReference type="NCBIfam" id="TIGR00180">
    <property type="entry name" value="parB_part"/>
    <property type="match status" value="1"/>
</dbReference>
<proteinExistence type="inferred from homology"/>
<evidence type="ECO:0000256" key="5">
    <source>
        <dbReference type="SAM" id="MobiDB-lite"/>
    </source>
</evidence>
<feature type="region of interest" description="Disordered" evidence="5">
    <location>
        <begin position="1"/>
        <end position="119"/>
    </location>
</feature>
<sequence>MSKRRGLGRGLESFFGDIEEKKAEQREEKVNSGEKTEAKEIKSEKKNEKKSAPTVKKANTEPKRKKTAASKKKNESSSAQKTAKKTESGRTEPKNVEPVLTDPEIPVSKKEKTSERTAEPQKNFIGLTEEGMAQKVSLALIDANSEQPRKKFNEEELAELAASIRTYGVLQPLIVTKKNERYEIIAGERRYRASKLAGLREVPVIVRDYSRQEMMEVSLIENIQRSDLNAIEEAKAYHTLITDFGLTQEEISTRVSKSRVAVTNSMRLLKLDEKVQNMLVDGKLTAGHARALLGLTDREQQAAVAEKIAAKELSVRETEQLVKKLTQPEPDTKKEPAEKENDKLGIFYRELEDRLKEVMGTKVQIRRKEQGRGRIEIEYYSADELERISEMLQSLRD</sequence>
<organism evidence="7 8">
    <name type="scientific">[Clostridium] aminophilum</name>
    <dbReference type="NCBI Taxonomy" id="1526"/>
    <lineage>
        <taxon>Bacteria</taxon>
        <taxon>Bacillati</taxon>
        <taxon>Bacillota</taxon>
        <taxon>Clostridia</taxon>
        <taxon>Lachnospirales</taxon>
        <taxon>Lachnospiraceae</taxon>
    </lineage>
</organism>
<dbReference type="SUPFAM" id="SSF110849">
    <property type="entry name" value="ParB/Sulfiredoxin"/>
    <property type="match status" value="1"/>
</dbReference>
<dbReference type="Pfam" id="PF17762">
    <property type="entry name" value="HTH_ParB"/>
    <property type="match status" value="1"/>
</dbReference>
<name>A0A1I0GEH2_9FIRM</name>
<keyword evidence="4" id="KW-0238">DNA-binding</keyword>
<dbReference type="FunFam" id="3.90.1530.30:FF:000001">
    <property type="entry name" value="Chromosome partitioning protein ParB"/>
    <property type="match status" value="1"/>
</dbReference>
<feature type="compositionally biased region" description="Basic and acidic residues" evidence="5">
    <location>
        <begin position="107"/>
        <end position="119"/>
    </location>
</feature>
<feature type="domain" description="ParB-like N-terminal" evidence="6">
    <location>
        <begin position="134"/>
        <end position="223"/>
    </location>
</feature>
<dbReference type="eggNOG" id="COG1475">
    <property type="taxonomic scope" value="Bacteria"/>
</dbReference>
<dbReference type="GO" id="GO:0045881">
    <property type="term" value="P:positive regulation of sporulation resulting in formation of a cellular spore"/>
    <property type="evidence" value="ECO:0007669"/>
    <property type="project" value="TreeGrafter"/>
</dbReference>
<dbReference type="OrthoDB" id="9802051at2"/>
<dbReference type="InterPro" id="IPR057240">
    <property type="entry name" value="ParB_dimer_C"/>
</dbReference>
<feature type="region of interest" description="Disordered" evidence="5">
    <location>
        <begin position="321"/>
        <end position="340"/>
    </location>
</feature>
<dbReference type="Pfam" id="PF23552">
    <property type="entry name" value="ParB_C"/>
    <property type="match status" value="1"/>
</dbReference>
<reference evidence="8" key="1">
    <citation type="submission" date="2016-10" db="EMBL/GenBank/DDBJ databases">
        <authorList>
            <person name="Varghese N."/>
            <person name="Submissions S."/>
        </authorList>
    </citation>
    <scope>NUCLEOTIDE SEQUENCE [LARGE SCALE GENOMIC DNA]</scope>
    <source>
        <strain evidence="8">KH1P1</strain>
    </source>
</reference>
<evidence type="ECO:0000313" key="8">
    <source>
        <dbReference type="Proteomes" id="UP000199820"/>
    </source>
</evidence>
<dbReference type="CDD" id="cd16393">
    <property type="entry name" value="SPO0J_N"/>
    <property type="match status" value="1"/>
</dbReference>
<dbReference type="EMBL" id="FOIL01000033">
    <property type="protein sequence ID" value="SET69453.1"/>
    <property type="molecule type" value="Genomic_DNA"/>
</dbReference>
<dbReference type="Proteomes" id="UP000199820">
    <property type="component" value="Unassembled WGS sequence"/>
</dbReference>
<evidence type="ECO:0000256" key="1">
    <source>
        <dbReference type="ARBA" id="ARBA00004453"/>
    </source>
</evidence>
<dbReference type="Gene3D" id="3.90.1530.30">
    <property type="match status" value="1"/>
</dbReference>
<dbReference type="InterPro" id="IPR050336">
    <property type="entry name" value="Chromosome_partition/occlusion"/>
</dbReference>
<accession>A0A1I0GEH2</accession>
<dbReference type="GO" id="GO:0003677">
    <property type="term" value="F:DNA binding"/>
    <property type="evidence" value="ECO:0007669"/>
    <property type="project" value="UniProtKB-KW"/>
</dbReference>
<dbReference type="InterPro" id="IPR036086">
    <property type="entry name" value="ParB/Sulfiredoxin_sf"/>
</dbReference>
<dbReference type="AlphaFoldDB" id="A0A1I0GEH2"/>
<dbReference type="SMART" id="SM00470">
    <property type="entry name" value="ParB"/>
    <property type="match status" value="1"/>
</dbReference>
<keyword evidence="3" id="KW-0159">Chromosome partition</keyword>
<feature type="compositionally biased region" description="Basic and acidic residues" evidence="5">
    <location>
        <begin position="330"/>
        <end position="340"/>
    </location>
</feature>
<dbReference type="Pfam" id="PF02195">
    <property type="entry name" value="ParB_N"/>
    <property type="match status" value="1"/>
</dbReference>
<protein>
    <submittedName>
        <fullName evidence="7">Chromosome partitioning protein, ParB family</fullName>
    </submittedName>
</protein>
<dbReference type="PANTHER" id="PTHR33375">
    <property type="entry name" value="CHROMOSOME-PARTITIONING PROTEIN PARB-RELATED"/>
    <property type="match status" value="1"/>
</dbReference>
<evidence type="ECO:0000256" key="2">
    <source>
        <dbReference type="ARBA" id="ARBA00006295"/>
    </source>
</evidence>
<feature type="compositionally biased region" description="Basic and acidic residues" evidence="5">
    <location>
        <begin position="18"/>
        <end position="51"/>
    </location>
</feature>
<dbReference type="FunFam" id="1.10.10.2830:FF:000001">
    <property type="entry name" value="Chromosome partitioning protein ParB"/>
    <property type="match status" value="1"/>
</dbReference>
<evidence type="ECO:0000259" key="6">
    <source>
        <dbReference type="SMART" id="SM00470"/>
    </source>
</evidence>
<dbReference type="GO" id="GO:0009295">
    <property type="term" value="C:nucleoid"/>
    <property type="evidence" value="ECO:0007669"/>
    <property type="project" value="UniProtKB-SubCell"/>
</dbReference>
<dbReference type="SUPFAM" id="SSF109709">
    <property type="entry name" value="KorB DNA-binding domain-like"/>
    <property type="match status" value="1"/>
</dbReference>
<dbReference type="STRING" id="1526.SAMN02910262_01078"/>
<dbReference type="InterPro" id="IPR041468">
    <property type="entry name" value="HTH_ParB/Spo0J"/>
</dbReference>
<gene>
    <name evidence="7" type="ORF">SAMN04487771_103313</name>
</gene>
<evidence type="ECO:0000313" key="7">
    <source>
        <dbReference type="EMBL" id="SET69453.1"/>
    </source>
</evidence>
<evidence type="ECO:0000256" key="4">
    <source>
        <dbReference type="ARBA" id="ARBA00023125"/>
    </source>
</evidence>
<dbReference type="GO" id="GO:0007059">
    <property type="term" value="P:chromosome segregation"/>
    <property type="evidence" value="ECO:0007669"/>
    <property type="project" value="UniProtKB-KW"/>
</dbReference>
<evidence type="ECO:0000256" key="3">
    <source>
        <dbReference type="ARBA" id="ARBA00022829"/>
    </source>
</evidence>